<evidence type="ECO:0000256" key="1">
    <source>
        <dbReference type="ARBA" id="ARBA00023015"/>
    </source>
</evidence>
<dbReference type="SUPFAM" id="SSF46689">
    <property type="entry name" value="Homeodomain-like"/>
    <property type="match status" value="1"/>
</dbReference>
<dbReference type="InterPro" id="IPR036271">
    <property type="entry name" value="Tet_transcr_reg_TetR-rel_C_sf"/>
</dbReference>
<accession>A0A4Y7WF80</accession>
<dbReference type="InterPro" id="IPR001647">
    <property type="entry name" value="HTH_TetR"/>
</dbReference>
<reference evidence="6 7" key="1">
    <citation type="submission" date="2019-03" db="EMBL/GenBank/DDBJ databases">
        <authorList>
            <person name="Liu G."/>
        </authorList>
    </citation>
    <scope>NUCLEOTIDE SEQUENCE [LARGE SCALE GENOMIC DNA]</scope>
    <source>
        <strain evidence="6 7">DSM 19099</strain>
    </source>
</reference>
<organism evidence="6 7">
    <name type="scientific">Shouchella lehensis</name>
    <dbReference type="NCBI Taxonomy" id="300825"/>
    <lineage>
        <taxon>Bacteria</taxon>
        <taxon>Bacillati</taxon>
        <taxon>Bacillota</taxon>
        <taxon>Bacilli</taxon>
        <taxon>Bacillales</taxon>
        <taxon>Bacillaceae</taxon>
        <taxon>Shouchella</taxon>
    </lineage>
</organism>
<dbReference type="Gene3D" id="1.10.357.10">
    <property type="entry name" value="Tetracycline Repressor, domain 2"/>
    <property type="match status" value="1"/>
</dbReference>
<dbReference type="InterPro" id="IPR050109">
    <property type="entry name" value="HTH-type_TetR-like_transc_reg"/>
</dbReference>
<evidence type="ECO:0000256" key="3">
    <source>
        <dbReference type="ARBA" id="ARBA00023163"/>
    </source>
</evidence>
<dbReference type="InterPro" id="IPR011075">
    <property type="entry name" value="TetR_C"/>
</dbReference>
<dbReference type="PRINTS" id="PR00455">
    <property type="entry name" value="HTHTETR"/>
</dbReference>
<proteinExistence type="predicted"/>
<dbReference type="PANTHER" id="PTHR30055:SF148">
    <property type="entry name" value="TETR-FAMILY TRANSCRIPTIONAL REGULATOR"/>
    <property type="match status" value="1"/>
</dbReference>
<gene>
    <name evidence="6" type="ORF">E2L03_16335</name>
</gene>
<dbReference type="GO" id="GO:0003700">
    <property type="term" value="F:DNA-binding transcription factor activity"/>
    <property type="evidence" value="ECO:0007669"/>
    <property type="project" value="TreeGrafter"/>
</dbReference>
<evidence type="ECO:0000256" key="4">
    <source>
        <dbReference type="PROSITE-ProRule" id="PRU00335"/>
    </source>
</evidence>
<evidence type="ECO:0000313" key="7">
    <source>
        <dbReference type="Proteomes" id="UP000298210"/>
    </source>
</evidence>
<dbReference type="Proteomes" id="UP000298210">
    <property type="component" value="Unassembled WGS sequence"/>
</dbReference>
<dbReference type="PROSITE" id="PS01081">
    <property type="entry name" value="HTH_TETR_1"/>
    <property type="match status" value="1"/>
</dbReference>
<evidence type="ECO:0000256" key="2">
    <source>
        <dbReference type="ARBA" id="ARBA00023125"/>
    </source>
</evidence>
<evidence type="ECO:0000259" key="5">
    <source>
        <dbReference type="PROSITE" id="PS50977"/>
    </source>
</evidence>
<dbReference type="EMBL" id="SNUX01000004">
    <property type="protein sequence ID" value="TES46273.1"/>
    <property type="molecule type" value="Genomic_DNA"/>
</dbReference>
<dbReference type="PROSITE" id="PS50977">
    <property type="entry name" value="HTH_TETR_2"/>
    <property type="match status" value="1"/>
</dbReference>
<dbReference type="GO" id="GO:0000976">
    <property type="term" value="F:transcription cis-regulatory region binding"/>
    <property type="evidence" value="ECO:0007669"/>
    <property type="project" value="TreeGrafter"/>
</dbReference>
<feature type="domain" description="HTH tetR-type" evidence="5">
    <location>
        <begin position="40"/>
        <end position="100"/>
    </location>
</feature>
<dbReference type="AlphaFoldDB" id="A0A4Y7WF80"/>
<sequence length="229" mass="26196">MGIFECYTKKQKMLEREGSENLTMPEDVNEEIKRGRPLDLSRNQVILEATLTMLAEVGYDGLTIEAVATKAKVGKATIYRRWSSKEALVIDASASISPFKTLCQKLDFTKPLRDQLIDLLCFVFRGDHEHHQKALTAIGSAIPHNKELEKGLHNDFYQRHRRTIESIVNPFFKEGCELKQTDLDLLADIGPALITYRIFLIGKPFDRAYIERIVDTLMMPILTPLMKQE</sequence>
<dbReference type="Pfam" id="PF16859">
    <property type="entry name" value="TetR_C_11"/>
    <property type="match status" value="1"/>
</dbReference>
<keyword evidence="1" id="KW-0805">Transcription regulation</keyword>
<feature type="DNA-binding region" description="H-T-H motif" evidence="4">
    <location>
        <begin position="63"/>
        <end position="82"/>
    </location>
</feature>
<dbReference type="InterPro" id="IPR009057">
    <property type="entry name" value="Homeodomain-like_sf"/>
</dbReference>
<comment type="caution">
    <text evidence="6">The sequence shown here is derived from an EMBL/GenBank/DDBJ whole genome shotgun (WGS) entry which is preliminary data.</text>
</comment>
<dbReference type="InterPro" id="IPR023772">
    <property type="entry name" value="DNA-bd_HTH_TetR-type_CS"/>
</dbReference>
<name>A0A4Y7WF80_9BACI</name>
<dbReference type="Gene3D" id="1.10.10.60">
    <property type="entry name" value="Homeodomain-like"/>
    <property type="match status" value="1"/>
</dbReference>
<dbReference type="PANTHER" id="PTHR30055">
    <property type="entry name" value="HTH-TYPE TRANSCRIPTIONAL REGULATOR RUTR"/>
    <property type="match status" value="1"/>
</dbReference>
<evidence type="ECO:0000313" key="6">
    <source>
        <dbReference type="EMBL" id="TES46273.1"/>
    </source>
</evidence>
<keyword evidence="2 4" id="KW-0238">DNA-binding</keyword>
<keyword evidence="3" id="KW-0804">Transcription</keyword>
<protein>
    <submittedName>
        <fullName evidence="6">TetR/AcrR family transcriptional regulator</fullName>
    </submittedName>
</protein>
<dbReference type="Pfam" id="PF00440">
    <property type="entry name" value="TetR_N"/>
    <property type="match status" value="1"/>
</dbReference>
<dbReference type="SUPFAM" id="SSF48498">
    <property type="entry name" value="Tetracyclin repressor-like, C-terminal domain"/>
    <property type="match status" value="1"/>
</dbReference>